<name>A0A1G2P273_9BACT</name>
<proteinExistence type="predicted"/>
<sequence length="232" mass="26722">MEKGGYSSPSGLTATGNGIYLFQYIIYLYNNMKYTELLENLKKPIFSLQDLALYGQKIIPSQLSVMADKGDIIRLKNGLYVIASRKDNLAPEHIAFRLYEPSYVSLEWALQKHGLMPEIPFNVTSVTAKTTRTFTNFFGSFFYKSIKPDLFFGYEKREDVLGQPYLLAEPEKALLDYLYFNLSHIKTDTDVEGLRLNPFTIKELDEKKLASYAKIFDSERLDHILLCLHLNK</sequence>
<gene>
    <name evidence="1" type="ORF">A3H68_00470</name>
</gene>
<reference evidence="1 2" key="1">
    <citation type="journal article" date="2016" name="Nat. Commun.">
        <title>Thousands of microbial genomes shed light on interconnected biogeochemical processes in an aquifer system.</title>
        <authorList>
            <person name="Anantharaman K."/>
            <person name="Brown C.T."/>
            <person name="Hug L.A."/>
            <person name="Sharon I."/>
            <person name="Castelle C.J."/>
            <person name="Probst A.J."/>
            <person name="Thomas B.C."/>
            <person name="Singh A."/>
            <person name="Wilkins M.J."/>
            <person name="Karaoz U."/>
            <person name="Brodie E.L."/>
            <person name="Williams K.H."/>
            <person name="Hubbard S.S."/>
            <person name="Banfield J.F."/>
        </authorList>
    </citation>
    <scope>NUCLEOTIDE SEQUENCE [LARGE SCALE GENOMIC DNA]</scope>
</reference>
<dbReference type="AlphaFoldDB" id="A0A1G2P273"/>
<organism evidence="1 2">
    <name type="scientific">Candidatus Taylorbacteria bacterium RIFCSPLOWO2_02_FULL_46_40</name>
    <dbReference type="NCBI Taxonomy" id="1802329"/>
    <lineage>
        <taxon>Bacteria</taxon>
        <taxon>Candidatus Tayloriibacteriota</taxon>
    </lineage>
</organism>
<dbReference type="Proteomes" id="UP000176429">
    <property type="component" value="Unassembled WGS sequence"/>
</dbReference>
<dbReference type="EMBL" id="MHSH01000005">
    <property type="protein sequence ID" value="OHA42430.1"/>
    <property type="molecule type" value="Genomic_DNA"/>
</dbReference>
<comment type="caution">
    <text evidence="1">The sequence shown here is derived from an EMBL/GenBank/DDBJ whole genome shotgun (WGS) entry which is preliminary data.</text>
</comment>
<evidence type="ECO:0000313" key="2">
    <source>
        <dbReference type="Proteomes" id="UP000176429"/>
    </source>
</evidence>
<protein>
    <recommendedName>
        <fullName evidence="3">AbiEi antitoxin C-terminal domain-containing protein</fullName>
    </recommendedName>
</protein>
<evidence type="ECO:0008006" key="3">
    <source>
        <dbReference type="Google" id="ProtNLM"/>
    </source>
</evidence>
<evidence type="ECO:0000313" key="1">
    <source>
        <dbReference type="EMBL" id="OHA42430.1"/>
    </source>
</evidence>
<accession>A0A1G2P273</accession>